<keyword evidence="2" id="KW-0863">Zinc-finger</keyword>
<feature type="compositionally biased region" description="Polar residues" evidence="4">
    <location>
        <begin position="64"/>
        <end position="73"/>
    </location>
</feature>
<dbReference type="SUPFAM" id="SSF57850">
    <property type="entry name" value="RING/U-box"/>
    <property type="match status" value="1"/>
</dbReference>
<dbReference type="InterPro" id="IPR047153">
    <property type="entry name" value="TRIM45/56/19-like"/>
</dbReference>
<evidence type="ECO:0000256" key="3">
    <source>
        <dbReference type="ARBA" id="ARBA00022833"/>
    </source>
</evidence>
<dbReference type="PANTHER" id="PTHR25462">
    <property type="entry name" value="BONUS, ISOFORM C-RELATED"/>
    <property type="match status" value="1"/>
</dbReference>
<dbReference type="VEuPathDB" id="VectorBase:AFAF010391"/>
<dbReference type="Proteomes" id="UP000075886">
    <property type="component" value="Unassembled WGS sequence"/>
</dbReference>
<dbReference type="GO" id="GO:0008270">
    <property type="term" value="F:zinc ion binding"/>
    <property type="evidence" value="ECO:0007669"/>
    <property type="project" value="UniProtKB-KW"/>
</dbReference>
<organism evidence="6 7">
    <name type="scientific">Anopheles farauti</name>
    <dbReference type="NCBI Taxonomy" id="69004"/>
    <lineage>
        <taxon>Eukaryota</taxon>
        <taxon>Metazoa</taxon>
        <taxon>Ecdysozoa</taxon>
        <taxon>Arthropoda</taxon>
        <taxon>Hexapoda</taxon>
        <taxon>Insecta</taxon>
        <taxon>Pterygota</taxon>
        <taxon>Neoptera</taxon>
        <taxon>Endopterygota</taxon>
        <taxon>Diptera</taxon>
        <taxon>Nematocera</taxon>
        <taxon>Culicoidea</taxon>
        <taxon>Culicidae</taxon>
        <taxon>Anophelinae</taxon>
        <taxon>Anopheles</taxon>
    </lineage>
</organism>
<keyword evidence="1" id="KW-0479">Metal-binding</keyword>
<evidence type="ECO:0000256" key="4">
    <source>
        <dbReference type="SAM" id="MobiDB-lite"/>
    </source>
</evidence>
<dbReference type="STRING" id="69004.A0A182QHP8"/>
<dbReference type="GO" id="GO:0061630">
    <property type="term" value="F:ubiquitin protein ligase activity"/>
    <property type="evidence" value="ECO:0007669"/>
    <property type="project" value="TreeGrafter"/>
</dbReference>
<dbReference type="InterPro" id="IPR027370">
    <property type="entry name" value="Znf-RING_euk"/>
</dbReference>
<feature type="domain" description="Zinc finger RING-type eukaryotic" evidence="5">
    <location>
        <begin position="173"/>
        <end position="197"/>
    </location>
</feature>
<dbReference type="Gene3D" id="3.30.40.10">
    <property type="entry name" value="Zinc/RING finger domain, C3HC4 (zinc finger)"/>
    <property type="match status" value="1"/>
</dbReference>
<dbReference type="EMBL" id="AXCN02000679">
    <property type="status" value="NOT_ANNOTATED_CDS"/>
    <property type="molecule type" value="Genomic_DNA"/>
</dbReference>
<dbReference type="Pfam" id="PF13445">
    <property type="entry name" value="zf-RING_UBOX"/>
    <property type="match status" value="1"/>
</dbReference>
<reference evidence="7" key="1">
    <citation type="submission" date="2014-01" db="EMBL/GenBank/DDBJ databases">
        <title>The Genome Sequence of Anopheles farauti FAR1 (V2).</title>
        <authorList>
            <consortium name="The Broad Institute Genomics Platform"/>
            <person name="Neafsey D.E."/>
            <person name="Besansky N."/>
            <person name="Howell P."/>
            <person name="Walton C."/>
            <person name="Young S.K."/>
            <person name="Zeng Q."/>
            <person name="Gargeya S."/>
            <person name="Fitzgerald M."/>
            <person name="Haas B."/>
            <person name="Abouelleil A."/>
            <person name="Allen A.W."/>
            <person name="Alvarado L."/>
            <person name="Arachchi H.M."/>
            <person name="Berlin A.M."/>
            <person name="Chapman S.B."/>
            <person name="Gainer-Dewar J."/>
            <person name="Goldberg J."/>
            <person name="Griggs A."/>
            <person name="Gujja S."/>
            <person name="Hansen M."/>
            <person name="Howarth C."/>
            <person name="Imamovic A."/>
            <person name="Ireland A."/>
            <person name="Larimer J."/>
            <person name="McCowan C."/>
            <person name="Murphy C."/>
            <person name="Pearson M."/>
            <person name="Poon T.W."/>
            <person name="Priest M."/>
            <person name="Roberts A."/>
            <person name="Saif S."/>
            <person name="Shea T."/>
            <person name="Sisk P."/>
            <person name="Sykes S."/>
            <person name="Wortman J."/>
            <person name="Nusbaum C."/>
            <person name="Birren B."/>
        </authorList>
    </citation>
    <scope>NUCLEOTIDE SEQUENCE [LARGE SCALE GENOMIC DNA]</scope>
    <source>
        <strain evidence="7">FAR1</strain>
    </source>
</reference>
<dbReference type="AlphaFoldDB" id="A0A182QHP8"/>
<keyword evidence="3" id="KW-0862">Zinc</keyword>
<dbReference type="InterPro" id="IPR013083">
    <property type="entry name" value="Znf_RING/FYVE/PHD"/>
</dbReference>
<dbReference type="PANTHER" id="PTHR25462:SF291">
    <property type="entry name" value="E3 UBIQUITIN-PROTEIN LIGASE TRIM45"/>
    <property type="match status" value="1"/>
</dbReference>
<feature type="region of interest" description="Disordered" evidence="4">
    <location>
        <begin position="120"/>
        <end position="145"/>
    </location>
</feature>
<protein>
    <recommendedName>
        <fullName evidence="5">Zinc finger RING-type eukaryotic domain-containing protein</fullName>
    </recommendedName>
</protein>
<evidence type="ECO:0000256" key="1">
    <source>
        <dbReference type="ARBA" id="ARBA00022723"/>
    </source>
</evidence>
<proteinExistence type="predicted"/>
<keyword evidence="7" id="KW-1185">Reference proteome</keyword>
<name>A0A182QHP8_9DIPT</name>
<reference evidence="6" key="2">
    <citation type="submission" date="2020-05" db="UniProtKB">
        <authorList>
            <consortium name="EnsemblMetazoa"/>
        </authorList>
    </citation>
    <scope>IDENTIFICATION</scope>
    <source>
        <strain evidence="6">FAR1</strain>
    </source>
</reference>
<feature type="region of interest" description="Disordered" evidence="4">
    <location>
        <begin position="1"/>
        <end position="77"/>
    </location>
</feature>
<dbReference type="EnsemblMetazoa" id="AFAF010391-RA">
    <property type="protein sequence ID" value="AFAF010391-PA"/>
    <property type="gene ID" value="AFAF010391"/>
</dbReference>
<dbReference type="PROSITE" id="PS00518">
    <property type="entry name" value="ZF_RING_1"/>
    <property type="match status" value="1"/>
</dbReference>
<accession>A0A182QHP8</accession>
<evidence type="ECO:0000259" key="5">
    <source>
        <dbReference type="Pfam" id="PF13445"/>
    </source>
</evidence>
<evidence type="ECO:0000313" key="7">
    <source>
        <dbReference type="Proteomes" id="UP000075886"/>
    </source>
</evidence>
<evidence type="ECO:0000313" key="6">
    <source>
        <dbReference type="EnsemblMetazoa" id="AFAF010391-PA"/>
    </source>
</evidence>
<sequence length="232" mass="25576">MTFNLTPEQLGVRGGTVGRTSAGRSRGSFIPPGKDYLPSPEQPNEHTESLQTVEPGSPRKSSLRRSSAYSNQSELDKQLAVEQHPEPLPGCSGLHCDGRAPATPAAGTMRMMLMMIPSESARHEDVDGSRGSVNSRASTGGGQRRAAAQHKFDEISTIYDHFPTDFLPEKFLCGVCQKLLREPRVLDCLHTFCRPCLDRVVATVTHGPDSALFWHRVNESASFDWDRKSWGR</sequence>
<evidence type="ECO:0000256" key="2">
    <source>
        <dbReference type="ARBA" id="ARBA00022771"/>
    </source>
</evidence>
<dbReference type="InterPro" id="IPR017907">
    <property type="entry name" value="Znf_RING_CS"/>
</dbReference>